<dbReference type="EMBL" id="LSSL01004782">
    <property type="protein sequence ID" value="OLY79218.1"/>
    <property type="molecule type" value="Genomic_DNA"/>
</dbReference>
<protein>
    <submittedName>
        <fullName evidence="1">Uncharacterized protein</fullName>
    </submittedName>
</protein>
<comment type="caution">
    <text evidence="1">The sequence shown here is derived from an EMBL/GenBank/DDBJ whole genome shotgun (WGS) entry which is preliminary data.</text>
</comment>
<proteinExistence type="predicted"/>
<accession>A0A1R0GQT9</accession>
<keyword evidence="2" id="KW-1185">Reference proteome</keyword>
<dbReference type="Proteomes" id="UP000187455">
    <property type="component" value="Unassembled WGS sequence"/>
</dbReference>
<evidence type="ECO:0000313" key="1">
    <source>
        <dbReference type="EMBL" id="OLY79218.1"/>
    </source>
</evidence>
<evidence type="ECO:0000313" key="2">
    <source>
        <dbReference type="Proteomes" id="UP000187455"/>
    </source>
</evidence>
<organism evidence="1 2">
    <name type="scientific">Smittium mucronatum</name>
    <dbReference type="NCBI Taxonomy" id="133383"/>
    <lineage>
        <taxon>Eukaryota</taxon>
        <taxon>Fungi</taxon>
        <taxon>Fungi incertae sedis</taxon>
        <taxon>Zoopagomycota</taxon>
        <taxon>Kickxellomycotina</taxon>
        <taxon>Harpellomycetes</taxon>
        <taxon>Harpellales</taxon>
        <taxon>Legeriomycetaceae</taxon>
        <taxon>Smittium</taxon>
    </lineage>
</organism>
<gene>
    <name evidence="1" type="ORF">AYI68_g6719</name>
</gene>
<sequence length="120" mass="13573">MDQEKPDSLISIKNLEKRPRIHKLFHRPNKFGIRNSPLGKPDTLQGPILKFQSQPLATTQINQILAVDGGLVEKSLSREQIRLLGKGPTRDVQKSFGKAHGQPFGPVNFQEGYWDFVLRS</sequence>
<reference evidence="1 2" key="1">
    <citation type="journal article" date="2016" name="Mol. Biol. Evol.">
        <title>Genome-Wide Survey of Gut Fungi (Harpellales) Reveals the First Horizontally Transferred Ubiquitin Gene from a Mosquito Host.</title>
        <authorList>
            <person name="Wang Y."/>
            <person name="White M.M."/>
            <person name="Kvist S."/>
            <person name="Moncalvo J.M."/>
        </authorList>
    </citation>
    <scope>NUCLEOTIDE SEQUENCE [LARGE SCALE GENOMIC DNA]</scope>
    <source>
        <strain evidence="1 2">ALG-7-W6</strain>
    </source>
</reference>
<name>A0A1R0GQT9_9FUNG</name>
<dbReference type="AlphaFoldDB" id="A0A1R0GQT9"/>